<evidence type="ECO:0000313" key="12">
    <source>
        <dbReference type="Proteomes" id="UP001159428"/>
    </source>
</evidence>
<dbReference type="PROSITE" id="PS00237">
    <property type="entry name" value="G_PROTEIN_RECEP_F1_1"/>
    <property type="match status" value="2"/>
</dbReference>
<feature type="transmembrane region" description="Helical" evidence="9">
    <location>
        <begin position="181"/>
        <end position="205"/>
    </location>
</feature>
<dbReference type="EMBL" id="CALNXJ010000023">
    <property type="protein sequence ID" value="CAH3128048.1"/>
    <property type="molecule type" value="Genomic_DNA"/>
</dbReference>
<feature type="transmembrane region" description="Helical" evidence="9">
    <location>
        <begin position="141"/>
        <end position="161"/>
    </location>
</feature>
<dbReference type="InterPro" id="IPR050125">
    <property type="entry name" value="GPCR_opsins"/>
</dbReference>
<name>A0AAU9WWF9_9CNID</name>
<feature type="non-terminal residue" evidence="11">
    <location>
        <position position="637"/>
    </location>
</feature>
<dbReference type="PRINTS" id="PR00237">
    <property type="entry name" value="GPCRRHODOPSN"/>
</dbReference>
<keyword evidence="12" id="KW-1185">Reference proteome</keyword>
<dbReference type="GO" id="GO:0004930">
    <property type="term" value="F:G protein-coupled receptor activity"/>
    <property type="evidence" value="ECO:0007669"/>
    <property type="project" value="UniProtKB-KW"/>
</dbReference>
<feature type="transmembrane region" description="Helical" evidence="9">
    <location>
        <begin position="351"/>
        <end position="372"/>
    </location>
</feature>
<comment type="similarity">
    <text evidence="8">Belongs to the G-protein coupled receptor 1 family.</text>
</comment>
<dbReference type="SMART" id="SM01381">
    <property type="entry name" value="7TM_GPCR_Srsx"/>
    <property type="match status" value="1"/>
</dbReference>
<sequence length="637" mass="72556">MASLEQQLEAMTKDMRSRSTVTIVLESLVFALILLLIFVGNATTLLIIALNSRMRTTTNMFVASLAISDFLLGVLSAGPVAYPALLLSKWPFDDTTCQYQGYIAVTLAVASTQTLALMAVNRYFRIVRPAKYRAYFTMKKTLIMILLSWFYCMWAPLPYLLSGYKMVFHPFKFFCYLQIDSGPFTAFLVTVYVGLPTFIIAFCYLRIFQTVRSHSNNFQAASGSHNTVNVEEIRITRTLFVIVVFFNLCWTPILVIDMVDTVQGRWSLPREAYVAYSFLAVISSALNPVIYGVMNKNFQQEYLKILRCRYCRSQTFVEPFNSGERGTEQQLEAMAKDMQSRSTVTIVLESLVFALILLLIFVGNAATLLIIAFNSRMRSTTNMFVASLAISDFLLGVLSAGPIAYPALLLSKWPFDDTTCQYQGYIAVTLAVASTQTLALMAVNRYFRIVRPAKYGAYFTMKKTLVMILLSWFYCMWAPLPYLLSGYKMVFHPFKFFCFLQIDSGPFTAFLVTVYVGLPTFIIAFCYLRIFQTVRSHSNNFQAASGSRNTVNVEEIRITRTLFVIVVFFNLCWTPILVIDMVDTVQGRWSLPREAYVAYNFLAVLSSALNPVIYGVMNKNFQQEYLKILRCRYCRSQ</sequence>
<keyword evidence="4 8" id="KW-0297">G-protein coupled receptor</keyword>
<evidence type="ECO:0000256" key="7">
    <source>
        <dbReference type="ARBA" id="ARBA00023224"/>
    </source>
</evidence>
<evidence type="ECO:0000313" key="11">
    <source>
        <dbReference type="EMBL" id="CAH3128048.1"/>
    </source>
</evidence>
<feature type="domain" description="G-protein coupled receptors family 1 profile" evidence="10">
    <location>
        <begin position="363"/>
        <end position="614"/>
    </location>
</feature>
<feature type="transmembrane region" description="Helical" evidence="9">
    <location>
        <begin position="425"/>
        <end position="443"/>
    </location>
</feature>
<gene>
    <name evidence="11" type="ORF">PMEA_00013254</name>
</gene>
<keyword evidence="5 9" id="KW-0472">Membrane</keyword>
<dbReference type="Gene3D" id="1.20.1070.10">
    <property type="entry name" value="Rhodopsin 7-helix transmembrane proteins"/>
    <property type="match status" value="2"/>
</dbReference>
<dbReference type="PANTHER" id="PTHR24240">
    <property type="entry name" value="OPSIN"/>
    <property type="match status" value="1"/>
</dbReference>
<accession>A0AAU9WWF9</accession>
<evidence type="ECO:0000256" key="5">
    <source>
        <dbReference type="ARBA" id="ARBA00023136"/>
    </source>
</evidence>
<dbReference type="InterPro" id="IPR017452">
    <property type="entry name" value="GPCR_Rhodpsn_7TM"/>
</dbReference>
<dbReference type="Pfam" id="PF00001">
    <property type="entry name" value="7tm_1"/>
    <property type="match status" value="2"/>
</dbReference>
<dbReference type="GO" id="GO:0016020">
    <property type="term" value="C:membrane"/>
    <property type="evidence" value="ECO:0007669"/>
    <property type="project" value="UniProtKB-SubCell"/>
</dbReference>
<evidence type="ECO:0000256" key="6">
    <source>
        <dbReference type="ARBA" id="ARBA00023170"/>
    </source>
</evidence>
<evidence type="ECO:0000256" key="2">
    <source>
        <dbReference type="ARBA" id="ARBA00022692"/>
    </source>
</evidence>
<feature type="transmembrane region" description="Helical" evidence="9">
    <location>
        <begin position="596"/>
        <end position="617"/>
    </location>
</feature>
<feature type="transmembrane region" description="Helical" evidence="9">
    <location>
        <begin position="384"/>
        <end position="405"/>
    </location>
</feature>
<keyword evidence="6 8" id="KW-0675">Receptor</keyword>
<dbReference type="AlphaFoldDB" id="A0AAU9WWF9"/>
<feature type="transmembrane region" description="Helical" evidence="9">
    <location>
        <begin position="273"/>
        <end position="294"/>
    </location>
</feature>
<keyword evidence="7 8" id="KW-0807">Transducer</keyword>
<dbReference type="PROSITE" id="PS50262">
    <property type="entry name" value="G_PROTEIN_RECEP_F1_2"/>
    <property type="match status" value="2"/>
</dbReference>
<evidence type="ECO:0000259" key="10">
    <source>
        <dbReference type="PROSITE" id="PS50262"/>
    </source>
</evidence>
<comment type="subcellular location">
    <subcellularLocation>
        <location evidence="1">Membrane</location>
        <topology evidence="1">Multi-pass membrane protein</topology>
    </subcellularLocation>
</comment>
<evidence type="ECO:0000256" key="1">
    <source>
        <dbReference type="ARBA" id="ARBA00004141"/>
    </source>
</evidence>
<organism evidence="11 12">
    <name type="scientific">Pocillopora meandrina</name>
    <dbReference type="NCBI Taxonomy" id="46732"/>
    <lineage>
        <taxon>Eukaryota</taxon>
        <taxon>Metazoa</taxon>
        <taxon>Cnidaria</taxon>
        <taxon>Anthozoa</taxon>
        <taxon>Hexacorallia</taxon>
        <taxon>Scleractinia</taxon>
        <taxon>Astrocoeniina</taxon>
        <taxon>Pocilloporidae</taxon>
        <taxon>Pocillopora</taxon>
    </lineage>
</organism>
<feature type="transmembrane region" description="Helical" evidence="9">
    <location>
        <begin position="464"/>
        <end position="484"/>
    </location>
</feature>
<reference evidence="11 12" key="1">
    <citation type="submission" date="2022-05" db="EMBL/GenBank/DDBJ databases">
        <authorList>
            <consortium name="Genoscope - CEA"/>
            <person name="William W."/>
        </authorList>
    </citation>
    <scope>NUCLEOTIDE SEQUENCE [LARGE SCALE GENOMIC DNA]</scope>
</reference>
<evidence type="ECO:0000256" key="9">
    <source>
        <dbReference type="SAM" id="Phobius"/>
    </source>
</evidence>
<feature type="domain" description="G-protein coupled receptors family 1 profile" evidence="10">
    <location>
        <begin position="40"/>
        <end position="291"/>
    </location>
</feature>
<feature type="transmembrane region" description="Helical" evidence="9">
    <location>
        <begin position="102"/>
        <end position="120"/>
    </location>
</feature>
<comment type="caution">
    <text evidence="11">The sequence shown here is derived from an EMBL/GenBank/DDBJ whole genome shotgun (WGS) entry which is preliminary data.</text>
</comment>
<evidence type="ECO:0000256" key="3">
    <source>
        <dbReference type="ARBA" id="ARBA00022989"/>
    </source>
</evidence>
<feature type="transmembrane region" description="Helical" evidence="9">
    <location>
        <begin position="504"/>
        <end position="528"/>
    </location>
</feature>
<keyword evidence="3 9" id="KW-1133">Transmembrane helix</keyword>
<keyword evidence="2 8" id="KW-0812">Transmembrane</keyword>
<protein>
    <recommendedName>
        <fullName evidence="10">G-protein coupled receptors family 1 profile domain-containing protein</fullName>
    </recommendedName>
</protein>
<evidence type="ECO:0000256" key="4">
    <source>
        <dbReference type="ARBA" id="ARBA00023040"/>
    </source>
</evidence>
<dbReference type="SUPFAM" id="SSF81321">
    <property type="entry name" value="Family A G protein-coupled receptor-like"/>
    <property type="match status" value="2"/>
</dbReference>
<dbReference type="CDD" id="cd00637">
    <property type="entry name" value="7tm_classA_rhodopsin-like"/>
    <property type="match status" value="2"/>
</dbReference>
<proteinExistence type="inferred from homology"/>
<evidence type="ECO:0000256" key="8">
    <source>
        <dbReference type="RuleBase" id="RU000688"/>
    </source>
</evidence>
<feature type="transmembrane region" description="Helical" evidence="9">
    <location>
        <begin position="20"/>
        <end position="48"/>
    </location>
</feature>
<dbReference type="InterPro" id="IPR000276">
    <property type="entry name" value="GPCR_Rhodpsn"/>
</dbReference>
<feature type="transmembrane region" description="Helical" evidence="9">
    <location>
        <begin position="60"/>
        <end position="82"/>
    </location>
</feature>
<feature type="transmembrane region" description="Helical" evidence="9">
    <location>
        <begin position="558"/>
        <end position="576"/>
    </location>
</feature>
<dbReference type="Proteomes" id="UP001159428">
    <property type="component" value="Unassembled WGS sequence"/>
</dbReference>